<dbReference type="EMBL" id="LGRX02018809">
    <property type="protein sequence ID" value="KAK3259369.1"/>
    <property type="molecule type" value="Genomic_DNA"/>
</dbReference>
<accession>A0AAE0KT20</accession>
<dbReference type="Proteomes" id="UP001190700">
    <property type="component" value="Unassembled WGS sequence"/>
</dbReference>
<feature type="region of interest" description="Disordered" evidence="1">
    <location>
        <begin position="128"/>
        <end position="177"/>
    </location>
</feature>
<comment type="caution">
    <text evidence="2">The sequence shown here is derived from an EMBL/GenBank/DDBJ whole genome shotgun (WGS) entry which is preliminary data.</text>
</comment>
<gene>
    <name evidence="2" type="ORF">CYMTET_31626</name>
</gene>
<reference evidence="2 3" key="1">
    <citation type="journal article" date="2015" name="Genome Biol. Evol.">
        <title>Comparative Genomics of a Bacterivorous Green Alga Reveals Evolutionary Causalities and Consequences of Phago-Mixotrophic Mode of Nutrition.</title>
        <authorList>
            <person name="Burns J.A."/>
            <person name="Paasch A."/>
            <person name="Narechania A."/>
            <person name="Kim E."/>
        </authorList>
    </citation>
    <scope>NUCLEOTIDE SEQUENCE [LARGE SCALE GENOMIC DNA]</scope>
    <source>
        <strain evidence="2 3">PLY_AMNH</strain>
    </source>
</reference>
<feature type="non-terminal residue" evidence="2">
    <location>
        <position position="1"/>
    </location>
</feature>
<evidence type="ECO:0000313" key="3">
    <source>
        <dbReference type="Proteomes" id="UP001190700"/>
    </source>
</evidence>
<dbReference type="AlphaFoldDB" id="A0AAE0KT20"/>
<protein>
    <submittedName>
        <fullName evidence="2">Uncharacterized protein</fullName>
    </submittedName>
</protein>
<proteinExistence type="predicted"/>
<name>A0AAE0KT20_9CHLO</name>
<organism evidence="2 3">
    <name type="scientific">Cymbomonas tetramitiformis</name>
    <dbReference type="NCBI Taxonomy" id="36881"/>
    <lineage>
        <taxon>Eukaryota</taxon>
        <taxon>Viridiplantae</taxon>
        <taxon>Chlorophyta</taxon>
        <taxon>Pyramimonadophyceae</taxon>
        <taxon>Pyramimonadales</taxon>
        <taxon>Pyramimonadaceae</taxon>
        <taxon>Cymbomonas</taxon>
    </lineage>
</organism>
<feature type="compositionally biased region" description="Polar residues" evidence="1">
    <location>
        <begin position="151"/>
        <end position="166"/>
    </location>
</feature>
<dbReference type="Gene3D" id="3.90.70.80">
    <property type="match status" value="1"/>
</dbReference>
<evidence type="ECO:0000313" key="2">
    <source>
        <dbReference type="EMBL" id="KAK3259369.1"/>
    </source>
</evidence>
<evidence type="ECO:0000256" key="1">
    <source>
        <dbReference type="SAM" id="MobiDB-lite"/>
    </source>
</evidence>
<feature type="compositionally biased region" description="Basic and acidic residues" evidence="1">
    <location>
        <begin position="128"/>
        <end position="137"/>
    </location>
</feature>
<sequence>KTRPEVLEHVLEVYFEVMKASGIFGERLELRAMAHHCRRPIHLYYHTGWEQLYECAAFSKCVPSEVFHEDFEAEALVLYHTVRGKHFHVLLPRRSDLEANAEVDLDTAPQIMTPPTAVPLILPLEKSNGESDHDECKSVPVQQPQLHKLQQDSAANTARTSNSPGSPVSHKSLKCLL</sequence>
<keyword evidence="3" id="KW-1185">Reference proteome</keyword>